<evidence type="ECO:0000313" key="6">
    <source>
        <dbReference type="Proteomes" id="UP000233551"/>
    </source>
</evidence>
<proteinExistence type="inferred from homology"/>
<accession>A0A2I0KWC6</accession>
<evidence type="ECO:0000256" key="1">
    <source>
        <dbReference type="ARBA" id="ARBA00008668"/>
    </source>
</evidence>
<evidence type="ECO:0000256" key="4">
    <source>
        <dbReference type="ARBA" id="ARBA00023180"/>
    </source>
</evidence>
<dbReference type="PANTHER" id="PTHR22835:SF659">
    <property type="entry name" value="GDSL LIPASE_ACYLHYDROLASE, PUTATIVE (AFU_ORTHOLOGUE AFUA_2G00510)-RELATED"/>
    <property type="match status" value="1"/>
</dbReference>
<comment type="similarity">
    <text evidence="1">Belongs to the 'GDSL' lipolytic enzyme family.</text>
</comment>
<dbReference type="InterPro" id="IPR001087">
    <property type="entry name" value="GDSL"/>
</dbReference>
<name>A0A2I0KWC6_PUNGR</name>
<dbReference type="AlphaFoldDB" id="A0A2I0KWC6"/>
<dbReference type="InterPro" id="IPR035669">
    <property type="entry name" value="SGNH_plant_lipase-like"/>
</dbReference>
<dbReference type="Gene3D" id="3.40.50.1110">
    <property type="entry name" value="SGNH hydrolase"/>
    <property type="match status" value="1"/>
</dbReference>
<keyword evidence="6" id="KW-1185">Reference proteome</keyword>
<comment type="caution">
    <text evidence="5">The sequence shown here is derived from an EMBL/GenBank/DDBJ whole genome shotgun (WGS) entry which is preliminary data.</text>
</comment>
<reference evidence="5 6" key="1">
    <citation type="submission" date="2017-11" db="EMBL/GenBank/DDBJ databases">
        <title>De-novo sequencing of pomegranate (Punica granatum L.) genome.</title>
        <authorList>
            <person name="Akparov Z."/>
            <person name="Amiraslanov A."/>
            <person name="Hajiyeva S."/>
            <person name="Abbasov M."/>
            <person name="Kaur K."/>
            <person name="Hamwieh A."/>
            <person name="Solovyev V."/>
            <person name="Salamov A."/>
            <person name="Braich B."/>
            <person name="Kosarev P."/>
            <person name="Mahmoud A."/>
            <person name="Hajiyev E."/>
            <person name="Babayeva S."/>
            <person name="Izzatullayeva V."/>
            <person name="Mammadov A."/>
            <person name="Mammadov A."/>
            <person name="Sharifova S."/>
            <person name="Ojaghi J."/>
            <person name="Eynullazada K."/>
            <person name="Bayramov B."/>
            <person name="Abdulazimova A."/>
            <person name="Shahmuradov I."/>
        </authorList>
    </citation>
    <scope>NUCLEOTIDE SEQUENCE [LARGE SCALE GENOMIC DNA]</scope>
    <source>
        <strain evidence="6">cv. AG2017</strain>
        <tissue evidence="5">Leaf</tissue>
    </source>
</reference>
<keyword evidence="4" id="KW-0325">Glycoprotein</keyword>
<gene>
    <name evidence="5" type="ORF">CRG98_006859</name>
</gene>
<keyword evidence="2" id="KW-0732">Signal</keyword>
<dbReference type="Pfam" id="PF00657">
    <property type="entry name" value="Lipase_GDSL"/>
    <property type="match status" value="1"/>
</dbReference>
<dbReference type="OrthoDB" id="1600564at2759"/>
<dbReference type="GeneID" id="116207305"/>
<keyword evidence="3" id="KW-0378">Hydrolase</keyword>
<evidence type="ECO:0000256" key="2">
    <source>
        <dbReference type="ARBA" id="ARBA00022729"/>
    </source>
</evidence>
<dbReference type="SUPFAM" id="SSF52266">
    <property type="entry name" value="SGNH hydrolase"/>
    <property type="match status" value="1"/>
</dbReference>
<dbReference type="CDD" id="cd01837">
    <property type="entry name" value="SGNH_plant_lipase_like"/>
    <property type="match status" value="1"/>
</dbReference>
<dbReference type="InterPro" id="IPR036514">
    <property type="entry name" value="SGNH_hydro_sf"/>
</dbReference>
<dbReference type="EMBL" id="PGOL01000311">
    <property type="protein sequence ID" value="PKI72774.1"/>
    <property type="molecule type" value="Genomic_DNA"/>
</dbReference>
<dbReference type="GO" id="GO:0016788">
    <property type="term" value="F:hydrolase activity, acting on ester bonds"/>
    <property type="evidence" value="ECO:0007669"/>
    <property type="project" value="InterPro"/>
</dbReference>
<organism evidence="5 6">
    <name type="scientific">Punica granatum</name>
    <name type="common">Pomegranate</name>
    <dbReference type="NCBI Taxonomy" id="22663"/>
    <lineage>
        <taxon>Eukaryota</taxon>
        <taxon>Viridiplantae</taxon>
        <taxon>Streptophyta</taxon>
        <taxon>Embryophyta</taxon>
        <taxon>Tracheophyta</taxon>
        <taxon>Spermatophyta</taxon>
        <taxon>Magnoliopsida</taxon>
        <taxon>eudicotyledons</taxon>
        <taxon>Gunneridae</taxon>
        <taxon>Pentapetalae</taxon>
        <taxon>rosids</taxon>
        <taxon>malvids</taxon>
        <taxon>Myrtales</taxon>
        <taxon>Lythraceae</taxon>
        <taxon>Punica</taxon>
    </lineage>
</organism>
<dbReference type="STRING" id="22663.A0A2I0KWC6"/>
<evidence type="ECO:0000313" key="5">
    <source>
        <dbReference type="EMBL" id="PKI72774.1"/>
    </source>
</evidence>
<dbReference type="Proteomes" id="UP000233551">
    <property type="component" value="Unassembled WGS sequence"/>
</dbReference>
<protein>
    <submittedName>
        <fullName evidence="5">Uncharacterized protein</fullName>
    </submittedName>
</protein>
<sequence length="369" mass="40199">MKCVLFLLVSTCLAFVIVSSTPQTYESIFCFGNSLADTGNFLLEGAVAFPVIKNLPYGQTFFKHPTGRASDGRLIIDFIAEAFELPLLPPYLGITAKEDVRKGVNFAVSGATALDPKFFYAQNIGSLLWTNDSLSVQLSWFKKVKFTLCSTKHDCDNYFKKSLFVIGEIGGNDYNYPFAAGASIQQVRSLVPLVILAICNATSTLIEEGAVNLLVPGNIPRGCSPAFLATAASPNRSDYDPLTGCLKSYNAFSEYHDQQLKKSLQTLQWKYPHARIMFGDYYGASMRFYRAPSLFGFYGGAITACCGGGGPYNFNASKWCGLPGSTVCKSPSTFANWDGIHLTEAAYRSIASGLIYGPFTFPPLLSPLP</sequence>
<evidence type="ECO:0000256" key="3">
    <source>
        <dbReference type="ARBA" id="ARBA00022801"/>
    </source>
</evidence>
<dbReference type="PANTHER" id="PTHR22835">
    <property type="entry name" value="ZINC FINGER FYVE DOMAIN CONTAINING PROTEIN"/>
    <property type="match status" value="1"/>
</dbReference>